<evidence type="ECO:0000313" key="2">
    <source>
        <dbReference type="Proteomes" id="UP000263486"/>
    </source>
</evidence>
<evidence type="ECO:0000313" key="1">
    <source>
        <dbReference type="EMBL" id="REI42480.1"/>
    </source>
</evidence>
<dbReference type="Proteomes" id="UP000263486">
    <property type="component" value="Unassembled WGS sequence"/>
</dbReference>
<reference evidence="1 2" key="1">
    <citation type="submission" date="2018-08" db="EMBL/GenBank/DDBJ databases">
        <title>Draft genome sequence of Psychrilyobacter sp. strain SD5 isolated from Black Sea water.</title>
        <authorList>
            <person name="Yadav S."/>
            <person name="Villanueva L."/>
            <person name="Damste J.S.S."/>
        </authorList>
    </citation>
    <scope>NUCLEOTIDE SEQUENCE [LARGE SCALE GENOMIC DNA]</scope>
    <source>
        <strain evidence="1 2">SD5</strain>
    </source>
</reference>
<dbReference type="PANTHER" id="PTHR30087:SF1">
    <property type="entry name" value="HYPOTHETICAL CYTOSOLIC PROTEIN"/>
    <property type="match status" value="1"/>
</dbReference>
<keyword evidence="2" id="KW-1185">Reference proteome</keyword>
<proteinExistence type="predicted"/>
<gene>
    <name evidence="1" type="ORF">DYH56_03745</name>
</gene>
<dbReference type="RefSeq" id="WP_114641521.1">
    <property type="nucleotide sequence ID" value="NZ_JAACIO010000004.1"/>
</dbReference>
<accession>A0ABX9KJH7</accession>
<protein>
    <submittedName>
        <fullName evidence="1">DUF523 domain-containing protein</fullName>
    </submittedName>
</protein>
<organism evidence="1 2">
    <name type="scientific">Psychrilyobacter piezotolerans</name>
    <dbReference type="NCBI Taxonomy" id="2293438"/>
    <lineage>
        <taxon>Bacteria</taxon>
        <taxon>Fusobacteriati</taxon>
        <taxon>Fusobacteriota</taxon>
        <taxon>Fusobacteriia</taxon>
        <taxon>Fusobacteriales</taxon>
        <taxon>Fusobacteriaceae</taxon>
        <taxon>Psychrilyobacter</taxon>
    </lineage>
</organism>
<comment type="caution">
    <text evidence="1">The sequence shown here is derived from an EMBL/GenBank/DDBJ whole genome shotgun (WGS) entry which is preliminary data.</text>
</comment>
<dbReference type="Pfam" id="PF04463">
    <property type="entry name" value="2-thiour_desulf"/>
    <property type="match status" value="1"/>
</dbReference>
<dbReference type="PANTHER" id="PTHR30087">
    <property type="entry name" value="INNER MEMBRANE PROTEIN"/>
    <property type="match status" value="1"/>
</dbReference>
<dbReference type="EMBL" id="QUAJ01000004">
    <property type="protein sequence ID" value="REI42480.1"/>
    <property type="molecule type" value="Genomic_DNA"/>
</dbReference>
<sequence length="306" mass="35778">MTYIFDEKIRIGISACMYGAKVRYNSKGYEMMGYLKREKSNYVWTPVCPEVMSGMGVTRLPIRLTGGNGHDFWEGKVKVKNKIGRDVSLMMKKGAEACFETLERARVDAYIFMEGSPSCGVYRTTLRNKRLGHPPGVFGSLLLKKGLFLIPAQDLQSPVKWWDWRRRLSAFVWLKHRPMSNLNELYDTWHTLKFLSQEIDEKFARELGKKIADFKIEPPLNVLEDIRWQILNTLRKPSDVKKVKQWLWKNYTHLKKHEGIELESVCPPEIYRNMTNIVDEMITVEREVKSKDILFGTSPIIYSPRY</sequence>
<name>A0ABX9KJH7_9FUSO</name>
<dbReference type="InterPro" id="IPR007553">
    <property type="entry name" value="2-thiour_desulf"/>
</dbReference>